<dbReference type="AlphaFoldDB" id="A0A5B9VVJ0"/>
<protein>
    <submittedName>
        <fullName evidence="2">Uncharacterized protein</fullName>
    </submittedName>
</protein>
<keyword evidence="3" id="KW-1185">Reference proteome</keyword>
<evidence type="ECO:0000256" key="1">
    <source>
        <dbReference type="SAM" id="SignalP"/>
    </source>
</evidence>
<proteinExistence type="predicted"/>
<dbReference type="KEGG" id="agv:OJF2_08330"/>
<dbReference type="EMBL" id="CP042997">
    <property type="protein sequence ID" value="QEH32363.1"/>
    <property type="molecule type" value="Genomic_DNA"/>
</dbReference>
<accession>A0A5B9VVJ0</accession>
<organism evidence="2 3">
    <name type="scientific">Aquisphaera giovannonii</name>
    <dbReference type="NCBI Taxonomy" id="406548"/>
    <lineage>
        <taxon>Bacteria</taxon>
        <taxon>Pseudomonadati</taxon>
        <taxon>Planctomycetota</taxon>
        <taxon>Planctomycetia</taxon>
        <taxon>Isosphaerales</taxon>
        <taxon>Isosphaeraceae</taxon>
        <taxon>Aquisphaera</taxon>
    </lineage>
</organism>
<feature type="chain" id="PRO_5023037217" evidence="1">
    <location>
        <begin position="27"/>
        <end position="145"/>
    </location>
</feature>
<keyword evidence="1" id="KW-0732">Signal</keyword>
<name>A0A5B9VVJ0_9BACT</name>
<dbReference type="RefSeq" id="WP_148591484.1">
    <property type="nucleotide sequence ID" value="NZ_CP042997.1"/>
</dbReference>
<dbReference type="Proteomes" id="UP000324233">
    <property type="component" value="Chromosome"/>
</dbReference>
<evidence type="ECO:0000313" key="2">
    <source>
        <dbReference type="EMBL" id="QEH32363.1"/>
    </source>
</evidence>
<reference evidence="2 3" key="1">
    <citation type="submission" date="2019-08" db="EMBL/GenBank/DDBJ databases">
        <title>Deep-cultivation of Planctomycetes and their phenomic and genomic characterization uncovers novel biology.</title>
        <authorList>
            <person name="Wiegand S."/>
            <person name="Jogler M."/>
            <person name="Boedeker C."/>
            <person name="Pinto D."/>
            <person name="Vollmers J."/>
            <person name="Rivas-Marin E."/>
            <person name="Kohn T."/>
            <person name="Peeters S.H."/>
            <person name="Heuer A."/>
            <person name="Rast P."/>
            <person name="Oberbeckmann S."/>
            <person name="Bunk B."/>
            <person name="Jeske O."/>
            <person name="Meyerdierks A."/>
            <person name="Storesund J.E."/>
            <person name="Kallscheuer N."/>
            <person name="Luecker S."/>
            <person name="Lage O.M."/>
            <person name="Pohl T."/>
            <person name="Merkel B.J."/>
            <person name="Hornburger P."/>
            <person name="Mueller R.-W."/>
            <person name="Bruemmer F."/>
            <person name="Labrenz M."/>
            <person name="Spormann A.M."/>
            <person name="Op den Camp H."/>
            <person name="Overmann J."/>
            <person name="Amann R."/>
            <person name="Jetten M.S.M."/>
            <person name="Mascher T."/>
            <person name="Medema M.H."/>
            <person name="Devos D.P."/>
            <person name="Kaster A.-K."/>
            <person name="Ovreas L."/>
            <person name="Rohde M."/>
            <person name="Galperin M.Y."/>
            <person name="Jogler C."/>
        </authorList>
    </citation>
    <scope>NUCLEOTIDE SEQUENCE [LARGE SCALE GENOMIC DNA]</scope>
    <source>
        <strain evidence="2 3">OJF2</strain>
    </source>
</reference>
<sequence length="145" mass="16391" precursor="true">MLRRRIVPPPFALPAALGLAFGALMASPAASRQDAPKAPSRPPAPTEARVQAAARQFDLIWQYYKQNRVELFEVYWWSRLLLESRSALAPDAREAACDEHLQHMKDLEALVARIRRLGFGRSSDVGASQYYRIEAECWLAEARPK</sequence>
<evidence type="ECO:0000313" key="3">
    <source>
        <dbReference type="Proteomes" id="UP000324233"/>
    </source>
</evidence>
<gene>
    <name evidence="2" type="ORF">OJF2_08330</name>
</gene>
<feature type="signal peptide" evidence="1">
    <location>
        <begin position="1"/>
        <end position="26"/>
    </location>
</feature>